<name>A0AAD3P6D6_NEPGR</name>
<sequence length="122" mass="13487">MKPAAHLSKRNQLSMDIIILEPSLLQHHPLRHATQNHCNFNTVFRQYKRRSSGERCHLQRLLEALLLDAGNLHCSNAEGCVLGADAGCIWKVQVAAVGAELPVPIDVSLVIKAFRCLVGRDA</sequence>
<organism evidence="1 2">
    <name type="scientific">Nepenthes gracilis</name>
    <name type="common">Slender pitcher plant</name>
    <dbReference type="NCBI Taxonomy" id="150966"/>
    <lineage>
        <taxon>Eukaryota</taxon>
        <taxon>Viridiplantae</taxon>
        <taxon>Streptophyta</taxon>
        <taxon>Embryophyta</taxon>
        <taxon>Tracheophyta</taxon>
        <taxon>Spermatophyta</taxon>
        <taxon>Magnoliopsida</taxon>
        <taxon>eudicotyledons</taxon>
        <taxon>Gunneridae</taxon>
        <taxon>Pentapetalae</taxon>
        <taxon>Caryophyllales</taxon>
        <taxon>Nepenthaceae</taxon>
        <taxon>Nepenthes</taxon>
    </lineage>
</organism>
<dbReference type="EMBL" id="BSYO01000001">
    <property type="protein sequence ID" value="GMG99212.1"/>
    <property type="molecule type" value="Genomic_DNA"/>
</dbReference>
<dbReference type="AlphaFoldDB" id="A0AAD3P6D6"/>
<evidence type="ECO:0000313" key="1">
    <source>
        <dbReference type="EMBL" id="GMG99212.1"/>
    </source>
</evidence>
<keyword evidence="2" id="KW-1185">Reference proteome</keyword>
<proteinExistence type="predicted"/>
<reference evidence="1" key="1">
    <citation type="submission" date="2023-05" db="EMBL/GenBank/DDBJ databases">
        <title>Nepenthes gracilis genome sequencing.</title>
        <authorList>
            <person name="Fukushima K."/>
        </authorList>
    </citation>
    <scope>NUCLEOTIDE SEQUENCE</scope>
    <source>
        <strain evidence="1">SING2019-196</strain>
    </source>
</reference>
<protein>
    <submittedName>
        <fullName evidence="1">Uncharacterized protein</fullName>
    </submittedName>
</protein>
<evidence type="ECO:0000313" key="2">
    <source>
        <dbReference type="Proteomes" id="UP001279734"/>
    </source>
</evidence>
<dbReference type="Proteomes" id="UP001279734">
    <property type="component" value="Unassembled WGS sequence"/>
</dbReference>
<accession>A0AAD3P6D6</accession>
<gene>
    <name evidence="1" type="ORF">Nepgr_001052</name>
</gene>
<comment type="caution">
    <text evidence="1">The sequence shown here is derived from an EMBL/GenBank/DDBJ whole genome shotgun (WGS) entry which is preliminary data.</text>
</comment>